<dbReference type="InterPro" id="IPR039809">
    <property type="entry name" value="Chemokine_b/g/d"/>
</dbReference>
<dbReference type="SUPFAM" id="SSF54117">
    <property type="entry name" value="Interleukin 8-like chemokines"/>
    <property type="match status" value="1"/>
</dbReference>
<dbReference type="GO" id="GO:0042056">
    <property type="term" value="F:chemoattractant activity"/>
    <property type="evidence" value="ECO:0007669"/>
    <property type="project" value="UniProtKB-ARBA"/>
</dbReference>
<dbReference type="GO" id="GO:0005615">
    <property type="term" value="C:extracellular space"/>
    <property type="evidence" value="ECO:0007669"/>
    <property type="project" value="UniProtKB-KW"/>
</dbReference>
<evidence type="ECO:0000256" key="2">
    <source>
        <dbReference type="ARBA" id="ARBA00010665"/>
    </source>
</evidence>
<evidence type="ECO:0000313" key="9">
    <source>
        <dbReference type="Proteomes" id="UP000472270"/>
    </source>
</evidence>
<comment type="similarity">
    <text evidence="2">Belongs to the intercrine alpha (chemokine CxC) family.</text>
</comment>
<evidence type="ECO:0000256" key="1">
    <source>
        <dbReference type="ARBA" id="ARBA00004613"/>
    </source>
</evidence>
<protein>
    <submittedName>
        <fullName evidence="8">Interleukin-8-like</fullName>
    </submittedName>
</protein>
<dbReference type="CDD" id="cd00273">
    <property type="entry name" value="Chemokine_CXC"/>
    <property type="match status" value="1"/>
</dbReference>
<proteinExistence type="inferred from homology"/>
<dbReference type="SMART" id="SM00199">
    <property type="entry name" value="SCY"/>
    <property type="match status" value="1"/>
</dbReference>
<keyword evidence="3" id="KW-0202">Cytokine</keyword>
<feature type="signal peptide" evidence="6">
    <location>
        <begin position="1"/>
        <end position="24"/>
    </location>
</feature>
<dbReference type="GO" id="GO:0006952">
    <property type="term" value="P:defense response"/>
    <property type="evidence" value="ECO:0007669"/>
    <property type="project" value="InterPro"/>
</dbReference>
<dbReference type="InterPro" id="IPR033899">
    <property type="entry name" value="CXC_Chemokine_domain"/>
</dbReference>
<dbReference type="Pfam" id="PF00048">
    <property type="entry name" value="IL8"/>
    <property type="match status" value="1"/>
</dbReference>
<sequence length="100" mass="11223">MMKFSTSAFMLLICTAALLSTTEGRPKPMHLRCECIKTYAEPAIPTEKIQSLRVIPAGPQCKNEEIIATMKKGKMCLNPAKNWVISLKEKINKKNVKSQQ</sequence>
<comment type="subcellular location">
    <subcellularLocation>
        <location evidence="1">Secreted</location>
    </subcellularLocation>
</comment>
<dbReference type="FunFam" id="2.40.50.40:FF:000004">
    <property type="entry name" value="C-X-C motif chemokine"/>
    <property type="match status" value="1"/>
</dbReference>
<dbReference type="Ensembl" id="ENSSRHT00000080524.1">
    <property type="protein sequence ID" value="ENSSRHP00000078395.1"/>
    <property type="gene ID" value="ENSSRHG00000038894.1"/>
</dbReference>
<evidence type="ECO:0000256" key="6">
    <source>
        <dbReference type="SAM" id="SignalP"/>
    </source>
</evidence>
<dbReference type="InterPro" id="IPR001811">
    <property type="entry name" value="Chemokine_IL8-like_dom"/>
</dbReference>
<comment type="function">
    <text evidence="5">Ligand for cxcr3.2. Chemotactic for macrophages.</text>
</comment>
<dbReference type="InterPro" id="IPR036048">
    <property type="entry name" value="Interleukin_8-like_sf"/>
</dbReference>
<keyword evidence="4" id="KW-0964">Secreted</keyword>
<feature type="domain" description="Chemokine interleukin-8-like" evidence="7">
    <location>
        <begin position="30"/>
        <end position="91"/>
    </location>
</feature>
<name>A0A673LR47_9TELE</name>
<dbReference type="KEGG" id="srx:107745171"/>
<keyword evidence="6" id="KW-0732">Signal</keyword>
<dbReference type="AlphaFoldDB" id="A0A673LR47"/>
<organism evidence="8 9">
    <name type="scientific">Sinocyclocheilus rhinocerous</name>
    <dbReference type="NCBI Taxonomy" id="307959"/>
    <lineage>
        <taxon>Eukaryota</taxon>
        <taxon>Metazoa</taxon>
        <taxon>Chordata</taxon>
        <taxon>Craniata</taxon>
        <taxon>Vertebrata</taxon>
        <taxon>Euteleostomi</taxon>
        <taxon>Actinopterygii</taxon>
        <taxon>Neopterygii</taxon>
        <taxon>Teleostei</taxon>
        <taxon>Ostariophysi</taxon>
        <taxon>Cypriniformes</taxon>
        <taxon>Cyprinidae</taxon>
        <taxon>Cyprininae</taxon>
        <taxon>Sinocyclocheilus</taxon>
    </lineage>
</organism>
<dbReference type="PRINTS" id="PR00436">
    <property type="entry name" value="INTERLEUKIN8"/>
</dbReference>
<dbReference type="Proteomes" id="UP000472270">
    <property type="component" value="Unassembled WGS sequence"/>
</dbReference>
<evidence type="ECO:0000313" key="8">
    <source>
        <dbReference type="Ensembl" id="ENSSRHP00000078395.1"/>
    </source>
</evidence>
<dbReference type="OrthoDB" id="9937393at2759"/>
<dbReference type="PANTHER" id="PTHR12015">
    <property type="entry name" value="SMALL INDUCIBLE CYTOKINE A"/>
    <property type="match status" value="1"/>
</dbReference>
<dbReference type="PANTHER" id="PTHR12015:SF210">
    <property type="entry name" value="C-X-C MOTIF CHEMOKINE 9"/>
    <property type="match status" value="1"/>
</dbReference>
<evidence type="ECO:0000256" key="4">
    <source>
        <dbReference type="ARBA" id="ARBA00022525"/>
    </source>
</evidence>
<reference evidence="8" key="2">
    <citation type="submission" date="2025-09" db="UniProtKB">
        <authorList>
            <consortium name="Ensembl"/>
        </authorList>
    </citation>
    <scope>IDENTIFICATION</scope>
</reference>
<dbReference type="GO" id="GO:0006955">
    <property type="term" value="P:immune response"/>
    <property type="evidence" value="ECO:0007669"/>
    <property type="project" value="InterPro"/>
</dbReference>
<dbReference type="Gene3D" id="2.40.50.40">
    <property type="match status" value="1"/>
</dbReference>
<evidence type="ECO:0000256" key="5">
    <source>
        <dbReference type="ARBA" id="ARBA00054901"/>
    </source>
</evidence>
<keyword evidence="9" id="KW-1185">Reference proteome</keyword>
<accession>A0A673LR47</accession>
<evidence type="ECO:0000259" key="7">
    <source>
        <dbReference type="SMART" id="SM00199"/>
    </source>
</evidence>
<feature type="chain" id="PRO_5036443717" evidence="6">
    <location>
        <begin position="25"/>
        <end position="100"/>
    </location>
</feature>
<evidence type="ECO:0000256" key="3">
    <source>
        <dbReference type="ARBA" id="ARBA00022514"/>
    </source>
</evidence>
<gene>
    <name evidence="8" type="primary">cxcl8b.1</name>
</gene>
<reference evidence="8" key="1">
    <citation type="submission" date="2025-08" db="UniProtKB">
        <authorList>
            <consortium name="Ensembl"/>
        </authorList>
    </citation>
    <scope>IDENTIFICATION</scope>
</reference>
<dbReference type="GO" id="GO:0008009">
    <property type="term" value="F:chemokine activity"/>
    <property type="evidence" value="ECO:0007669"/>
    <property type="project" value="InterPro"/>
</dbReference>